<proteinExistence type="predicted"/>
<dbReference type="InterPro" id="IPR011235">
    <property type="entry name" value="MepB-like"/>
</dbReference>
<comment type="caution">
    <text evidence="1">The sequence shown here is derived from an EMBL/GenBank/DDBJ whole genome shotgun (WGS) entry which is preliminary data.</text>
</comment>
<gene>
    <name evidence="1" type="ORF">WAE58_02400</name>
</gene>
<accession>A0ABU8NG70</accession>
<reference evidence="1 2" key="1">
    <citation type="submission" date="2024-03" db="EMBL/GenBank/DDBJ databases">
        <title>Sequence of Lycoming College Course Isolates.</title>
        <authorList>
            <person name="Plotts O."/>
            <person name="Newman J."/>
        </authorList>
    </citation>
    <scope>NUCLEOTIDE SEQUENCE [LARGE SCALE GENOMIC DNA]</scope>
    <source>
        <strain evidence="1 2">CJB-3</strain>
    </source>
</reference>
<dbReference type="Pfam" id="PF08877">
    <property type="entry name" value="MepB-like"/>
    <property type="match status" value="1"/>
</dbReference>
<evidence type="ECO:0000313" key="1">
    <source>
        <dbReference type="EMBL" id="MEJ2901257.1"/>
    </source>
</evidence>
<keyword evidence="2" id="KW-1185">Reference proteome</keyword>
<name>A0ABU8NG70_9SPHI</name>
<evidence type="ECO:0000313" key="2">
    <source>
        <dbReference type="Proteomes" id="UP001378956"/>
    </source>
</evidence>
<dbReference type="EMBL" id="JBBEUB010000001">
    <property type="protein sequence ID" value="MEJ2901257.1"/>
    <property type="molecule type" value="Genomic_DNA"/>
</dbReference>
<protein>
    <submittedName>
        <fullName evidence="1">MepB family protein</fullName>
    </submittedName>
</protein>
<dbReference type="Proteomes" id="UP001378956">
    <property type="component" value="Unassembled WGS sequence"/>
</dbReference>
<dbReference type="RefSeq" id="WP_216854517.1">
    <property type="nucleotide sequence ID" value="NZ_JABMKW010000020.1"/>
</dbReference>
<organism evidence="1 2">
    <name type="scientific">Pedobacter panaciterrae</name>
    <dbReference type="NCBI Taxonomy" id="363849"/>
    <lineage>
        <taxon>Bacteria</taxon>
        <taxon>Pseudomonadati</taxon>
        <taxon>Bacteroidota</taxon>
        <taxon>Sphingobacteriia</taxon>
        <taxon>Sphingobacteriales</taxon>
        <taxon>Sphingobacteriaceae</taxon>
        <taxon>Pedobacter</taxon>
    </lineage>
</organism>
<sequence>MEEHTTSKIFHEEFYETGKELYAKYGAELRTISSRESADYGARNFKLPGKTIEFRVSKVTPKKVGQFVAIWRRNEQGLTQPFEETDEIDFMVISSKTEHNFGLFVFPKSILIGQGIITSKNKNGKRGIRVYPPWDKPTNKQAQKTQSWQIKYFVQNLT</sequence>